<keyword evidence="2" id="KW-1185">Reference proteome</keyword>
<organism evidence="1 2">
    <name type="scientific">Steinernema carpocapsae</name>
    <name type="common">Entomopathogenic nematode</name>
    <dbReference type="NCBI Taxonomy" id="34508"/>
    <lineage>
        <taxon>Eukaryota</taxon>
        <taxon>Metazoa</taxon>
        <taxon>Ecdysozoa</taxon>
        <taxon>Nematoda</taxon>
        <taxon>Chromadorea</taxon>
        <taxon>Rhabditida</taxon>
        <taxon>Tylenchina</taxon>
        <taxon>Panagrolaimomorpha</taxon>
        <taxon>Strongyloidoidea</taxon>
        <taxon>Steinernematidae</taxon>
        <taxon>Steinernema</taxon>
    </lineage>
</organism>
<name>A0A4U8UY72_STECR</name>
<sequence>MLGVRAVAILLAGAQDRPATIGGGSTVNKSIQGRFRAERATRRRNAIIPVGALELPGQFRSNLTIPLCEENL</sequence>
<dbReference type="EMBL" id="AZBU02000001">
    <property type="protein sequence ID" value="TMS38372.1"/>
    <property type="molecule type" value="Genomic_DNA"/>
</dbReference>
<reference evidence="1 2" key="2">
    <citation type="journal article" date="2019" name="G3 (Bethesda)">
        <title>Hybrid Assembly of the Genome of the Entomopathogenic Nematode Steinernema carpocapsae Identifies the X-Chromosome.</title>
        <authorList>
            <person name="Serra L."/>
            <person name="Macchietto M."/>
            <person name="Macias-Munoz A."/>
            <person name="McGill C.J."/>
            <person name="Rodriguez I.M."/>
            <person name="Rodriguez B."/>
            <person name="Murad R."/>
            <person name="Mortazavi A."/>
        </authorList>
    </citation>
    <scope>NUCLEOTIDE SEQUENCE [LARGE SCALE GENOMIC DNA]</scope>
    <source>
        <strain evidence="1 2">ALL</strain>
    </source>
</reference>
<dbReference type="Proteomes" id="UP000298663">
    <property type="component" value="Unassembled WGS sequence"/>
</dbReference>
<evidence type="ECO:0000313" key="1">
    <source>
        <dbReference type="EMBL" id="TMS38372.1"/>
    </source>
</evidence>
<proteinExistence type="predicted"/>
<accession>A0A4U8UY72</accession>
<gene>
    <name evidence="1" type="ORF">L596_005112</name>
</gene>
<comment type="caution">
    <text evidence="1">The sequence shown here is derived from an EMBL/GenBank/DDBJ whole genome shotgun (WGS) entry which is preliminary data.</text>
</comment>
<evidence type="ECO:0000313" key="2">
    <source>
        <dbReference type="Proteomes" id="UP000298663"/>
    </source>
</evidence>
<protein>
    <submittedName>
        <fullName evidence="1">Uncharacterized protein</fullName>
    </submittedName>
</protein>
<reference evidence="1 2" key="1">
    <citation type="journal article" date="2015" name="Genome Biol.">
        <title>Comparative genomics of Steinernema reveals deeply conserved gene regulatory networks.</title>
        <authorList>
            <person name="Dillman A.R."/>
            <person name="Macchietto M."/>
            <person name="Porter C.F."/>
            <person name="Rogers A."/>
            <person name="Williams B."/>
            <person name="Antoshechkin I."/>
            <person name="Lee M.M."/>
            <person name="Goodwin Z."/>
            <person name="Lu X."/>
            <person name="Lewis E.E."/>
            <person name="Goodrich-Blair H."/>
            <person name="Stock S.P."/>
            <person name="Adams B.J."/>
            <person name="Sternberg P.W."/>
            <person name="Mortazavi A."/>
        </authorList>
    </citation>
    <scope>NUCLEOTIDE SEQUENCE [LARGE SCALE GENOMIC DNA]</scope>
    <source>
        <strain evidence="1 2">ALL</strain>
    </source>
</reference>
<dbReference type="AlphaFoldDB" id="A0A4U8UY72"/>